<dbReference type="OrthoDB" id="1470350at2759"/>
<evidence type="ECO:0000256" key="1">
    <source>
        <dbReference type="ARBA" id="ARBA00001971"/>
    </source>
</evidence>
<keyword evidence="7" id="KW-0503">Monooxygenase</keyword>
<keyword evidence="4 7" id="KW-0560">Oxidoreductase</keyword>
<dbReference type="CDD" id="cd11059">
    <property type="entry name" value="CYP_fungal"/>
    <property type="match status" value="1"/>
</dbReference>
<evidence type="ECO:0000256" key="7">
    <source>
        <dbReference type="RuleBase" id="RU000461"/>
    </source>
</evidence>
<evidence type="ECO:0000313" key="9">
    <source>
        <dbReference type="Proteomes" id="UP000053599"/>
    </source>
</evidence>
<evidence type="ECO:0000313" key="8">
    <source>
        <dbReference type="EMBL" id="KIV84591.1"/>
    </source>
</evidence>
<dbReference type="InterPro" id="IPR002401">
    <property type="entry name" value="Cyt_P450_E_grp-I"/>
</dbReference>
<dbReference type="GO" id="GO:0005506">
    <property type="term" value="F:iron ion binding"/>
    <property type="evidence" value="ECO:0007669"/>
    <property type="project" value="InterPro"/>
</dbReference>
<dbReference type="PANTHER" id="PTHR24305">
    <property type="entry name" value="CYTOCHROME P450"/>
    <property type="match status" value="1"/>
</dbReference>
<dbReference type="GO" id="GO:0004497">
    <property type="term" value="F:monooxygenase activity"/>
    <property type="evidence" value="ECO:0007669"/>
    <property type="project" value="UniProtKB-KW"/>
</dbReference>
<organism evidence="8 9">
    <name type="scientific">Exophiala sideris</name>
    <dbReference type="NCBI Taxonomy" id="1016849"/>
    <lineage>
        <taxon>Eukaryota</taxon>
        <taxon>Fungi</taxon>
        <taxon>Dikarya</taxon>
        <taxon>Ascomycota</taxon>
        <taxon>Pezizomycotina</taxon>
        <taxon>Eurotiomycetes</taxon>
        <taxon>Chaetothyriomycetidae</taxon>
        <taxon>Chaetothyriales</taxon>
        <taxon>Herpotrichiellaceae</taxon>
        <taxon>Exophiala</taxon>
    </lineage>
</organism>
<name>A0A0D1X9T0_9EURO</name>
<dbReference type="HOGENOM" id="CLU_001570_14_2_1"/>
<gene>
    <name evidence="8" type="ORF">PV11_00363</name>
</gene>
<comment type="similarity">
    <text evidence="2 7">Belongs to the cytochrome P450 family.</text>
</comment>
<dbReference type="GO" id="GO:0020037">
    <property type="term" value="F:heme binding"/>
    <property type="evidence" value="ECO:0007669"/>
    <property type="project" value="InterPro"/>
</dbReference>
<dbReference type="EMBL" id="KN846951">
    <property type="protein sequence ID" value="KIV84591.1"/>
    <property type="molecule type" value="Genomic_DNA"/>
</dbReference>
<evidence type="ECO:0000256" key="6">
    <source>
        <dbReference type="PIRSR" id="PIRSR602401-1"/>
    </source>
</evidence>
<dbReference type="PROSITE" id="PS00086">
    <property type="entry name" value="CYTOCHROME_P450"/>
    <property type="match status" value="1"/>
</dbReference>
<dbReference type="SUPFAM" id="SSF48264">
    <property type="entry name" value="Cytochrome P450"/>
    <property type="match status" value="1"/>
</dbReference>
<keyword evidence="3 6" id="KW-0479">Metal-binding</keyword>
<dbReference type="Pfam" id="PF00067">
    <property type="entry name" value="p450"/>
    <property type="match status" value="1"/>
</dbReference>
<sequence length="534" mass="60670">MGLLLLGGVCVLAYVLYRFLLFPAFISPLAKVPTAHWTCSVSSLWILYKRLKAEQNTTVLAAHRKHGDVVRLGPTELSVNCVENGYKTVYSGPFDKDDYYRFFDNFGVQCMFSTPKSQPHSALRRFISQIYSKTNIHHSPVIAAQSRIILYHRFLPLLDGFATSPPPGGVDIYSLFQAFGFDTVSAFYLGMQCSTNFLQDTRMRERWRERFLARAPYAACFHELPNMVWLLRTLGVRIMPKEVEEGAVVLDDMVRQWYQRTLRFMSSNTLGRYENPEDVPLALSAILSGWRKEQESENSKIEPQKLHDPEPFILSELADNLAAGYETTGITMTYISWHLAREPELQEKIREELRTLRPALFYPQRMVDGESCEHILPDAKALDTLPLVDAVIKETLRLHGAVPGGQPRVVPKSGCQIGLYKNIPRGTRVASSAYVLHRNPAIFPQPEHWDPCRWLDDDVEGAKARDQWFWAFSSGPRTCVGKNFAFHELKTMMAAVLTNYKVHVVSDDGIEQQDGHTKGPKANAIYLGFSRVDC</sequence>
<feature type="binding site" description="axial binding residue" evidence="6">
    <location>
        <position position="479"/>
    </location>
    <ligand>
        <name>heme</name>
        <dbReference type="ChEBI" id="CHEBI:30413"/>
    </ligand>
    <ligandPart>
        <name>Fe</name>
        <dbReference type="ChEBI" id="CHEBI:18248"/>
    </ligandPart>
</feature>
<evidence type="ECO:0000256" key="3">
    <source>
        <dbReference type="ARBA" id="ARBA00022723"/>
    </source>
</evidence>
<dbReference type="AlphaFoldDB" id="A0A0D1X9T0"/>
<dbReference type="InterPro" id="IPR017972">
    <property type="entry name" value="Cyt_P450_CS"/>
</dbReference>
<keyword evidence="5 6" id="KW-0408">Iron</keyword>
<dbReference type="InterPro" id="IPR036396">
    <property type="entry name" value="Cyt_P450_sf"/>
</dbReference>
<comment type="cofactor">
    <cofactor evidence="1 6">
        <name>heme</name>
        <dbReference type="ChEBI" id="CHEBI:30413"/>
    </cofactor>
</comment>
<dbReference type="InterPro" id="IPR050121">
    <property type="entry name" value="Cytochrome_P450_monoxygenase"/>
</dbReference>
<proteinExistence type="inferred from homology"/>
<dbReference type="PRINTS" id="PR00463">
    <property type="entry name" value="EP450I"/>
</dbReference>
<evidence type="ECO:0008006" key="10">
    <source>
        <dbReference type="Google" id="ProtNLM"/>
    </source>
</evidence>
<evidence type="ECO:0000256" key="4">
    <source>
        <dbReference type="ARBA" id="ARBA00023002"/>
    </source>
</evidence>
<dbReference type="STRING" id="1016849.A0A0D1X9T0"/>
<dbReference type="Gene3D" id="1.10.630.10">
    <property type="entry name" value="Cytochrome P450"/>
    <property type="match status" value="1"/>
</dbReference>
<evidence type="ECO:0000256" key="2">
    <source>
        <dbReference type="ARBA" id="ARBA00010617"/>
    </source>
</evidence>
<protein>
    <recommendedName>
        <fullName evidence="10">Cytochrome P450</fullName>
    </recommendedName>
</protein>
<accession>A0A0D1X9T0</accession>
<dbReference type="GO" id="GO:0016705">
    <property type="term" value="F:oxidoreductase activity, acting on paired donors, with incorporation or reduction of molecular oxygen"/>
    <property type="evidence" value="ECO:0007669"/>
    <property type="project" value="InterPro"/>
</dbReference>
<reference evidence="8 9" key="1">
    <citation type="submission" date="2015-01" db="EMBL/GenBank/DDBJ databases">
        <title>The Genome Sequence of Exophiala sideris CBS121828.</title>
        <authorList>
            <consortium name="The Broad Institute Genomics Platform"/>
            <person name="Cuomo C."/>
            <person name="de Hoog S."/>
            <person name="Gorbushina A."/>
            <person name="Stielow B."/>
            <person name="Teixiera M."/>
            <person name="Abouelleil A."/>
            <person name="Chapman S.B."/>
            <person name="Priest M."/>
            <person name="Young S.K."/>
            <person name="Wortman J."/>
            <person name="Nusbaum C."/>
            <person name="Birren B."/>
        </authorList>
    </citation>
    <scope>NUCLEOTIDE SEQUENCE [LARGE SCALE GENOMIC DNA]</scope>
    <source>
        <strain evidence="8 9">CBS 121828</strain>
    </source>
</reference>
<evidence type="ECO:0000256" key="5">
    <source>
        <dbReference type="ARBA" id="ARBA00023004"/>
    </source>
</evidence>
<dbReference type="PRINTS" id="PR00385">
    <property type="entry name" value="P450"/>
</dbReference>
<dbReference type="Proteomes" id="UP000053599">
    <property type="component" value="Unassembled WGS sequence"/>
</dbReference>
<dbReference type="InterPro" id="IPR001128">
    <property type="entry name" value="Cyt_P450"/>
</dbReference>
<dbReference type="PANTHER" id="PTHR24305:SF166">
    <property type="entry name" value="CYTOCHROME P450 12A4, MITOCHONDRIAL-RELATED"/>
    <property type="match status" value="1"/>
</dbReference>
<keyword evidence="6 7" id="KW-0349">Heme</keyword>